<gene>
    <name evidence="1" type="ORF">BACOVA_03353</name>
</gene>
<reference evidence="1 2" key="1">
    <citation type="submission" date="2007-03" db="EMBL/GenBank/DDBJ databases">
        <authorList>
            <person name="Fulton L."/>
            <person name="Clifton S."/>
            <person name="Fulton B."/>
            <person name="Xu J."/>
            <person name="Minx P."/>
            <person name="Pepin K.H."/>
            <person name="Johnson M."/>
            <person name="Thiruvilangam P."/>
            <person name="Bhonagiri V."/>
            <person name="Nash W.E."/>
            <person name="Mardis E.R."/>
            <person name="Wilson R.K."/>
        </authorList>
    </citation>
    <scope>NUCLEOTIDE SEQUENCE [LARGE SCALE GENOMIC DNA]</scope>
    <source>
        <strain evidence="2">ATCC 8483 / DSM 1896 / JCM 5824 / BCRC 10623 / CCUG 4943 / NCTC 11153</strain>
    </source>
</reference>
<reference evidence="2" key="2">
    <citation type="submission" date="2007-04" db="EMBL/GenBank/DDBJ databases">
        <title>Draft genome sequence of Bacteroides ovatus (ATCC 8483).</title>
        <authorList>
            <person name="Sudarsanam P."/>
            <person name="Ley R."/>
            <person name="Guruge J."/>
            <person name="Turnbaugh P.J."/>
            <person name="Mahowald M."/>
            <person name="Liep D."/>
            <person name="Gordon J."/>
        </authorList>
    </citation>
    <scope>NUCLEOTIDE SEQUENCE [LARGE SCALE GENOMIC DNA]</scope>
    <source>
        <strain evidence="2">ATCC 8483 / DSM 1896 / JCM 5824 / BCRC 10623 / CCUG 4943 / NCTC 11153</strain>
    </source>
</reference>
<comment type="caution">
    <text evidence="1">The sequence shown here is derived from an EMBL/GenBank/DDBJ whole genome shotgun (WGS) entry which is preliminary data.</text>
</comment>
<dbReference type="Proteomes" id="UP000005475">
    <property type="component" value="Unassembled WGS sequence"/>
</dbReference>
<evidence type="ECO:0000313" key="2">
    <source>
        <dbReference type="Proteomes" id="UP000005475"/>
    </source>
</evidence>
<dbReference type="AlphaFoldDB" id="A0AAN3A6D1"/>
<sequence length="51" mass="5622">MKCVGESGESVIEGLLHGRFHPFSCFGRRFQEEGESGEGCSLIDDLLSLFD</sequence>
<name>A0AAN3A6D1_BACO1</name>
<protein>
    <submittedName>
        <fullName evidence="1">Uncharacterized protein</fullName>
    </submittedName>
</protein>
<evidence type="ECO:0000313" key="1">
    <source>
        <dbReference type="EMBL" id="EDO10721.1"/>
    </source>
</evidence>
<organism evidence="1 2">
    <name type="scientific">Bacteroides ovatus (strain ATCC 8483 / DSM 1896 / JCM 5824 / BCRC 10623 / CCUG 4943 / NCTC 11153)</name>
    <dbReference type="NCBI Taxonomy" id="411476"/>
    <lineage>
        <taxon>Bacteria</taxon>
        <taxon>Pseudomonadati</taxon>
        <taxon>Bacteroidota</taxon>
        <taxon>Bacteroidia</taxon>
        <taxon>Bacteroidales</taxon>
        <taxon>Bacteroidaceae</taxon>
        <taxon>Bacteroides</taxon>
    </lineage>
</organism>
<proteinExistence type="predicted"/>
<dbReference type="EMBL" id="AAXF02000051">
    <property type="protein sequence ID" value="EDO10721.1"/>
    <property type="molecule type" value="Genomic_DNA"/>
</dbReference>
<accession>A0AAN3A6D1</accession>